<sequence>MPVGKIERIEHGAVIGRVERGGRHGQFACHDFGSNVAPRLFANLDDVADFLRTHPRSGVRMNPDWKKIVCNIYIDGVLLR</sequence>
<dbReference type="RefSeq" id="WP_151577064.1">
    <property type="nucleotide sequence ID" value="NZ_WBWX01000014.1"/>
</dbReference>
<protein>
    <submittedName>
        <fullName evidence="1">Uncharacterized protein</fullName>
    </submittedName>
</protein>
<evidence type="ECO:0000313" key="1">
    <source>
        <dbReference type="EMBL" id="KAB2791375.1"/>
    </source>
</evidence>
<dbReference type="Proteomes" id="UP000441102">
    <property type="component" value="Unassembled WGS sequence"/>
</dbReference>
<dbReference type="AlphaFoldDB" id="A0A6I0DHY8"/>
<proteinExistence type="predicted"/>
<reference evidence="1 2" key="1">
    <citation type="submission" date="2019-09" db="EMBL/GenBank/DDBJ databases">
        <title>Taxonomic organization of the family Brucellaceae based on a phylogenomic approach.</title>
        <authorList>
            <person name="Leclercq S."/>
            <person name="Cloeckaert A."/>
            <person name="Zygmunt M.S."/>
        </authorList>
    </citation>
    <scope>NUCLEOTIDE SEQUENCE [LARGE SCALE GENOMIC DNA]</scope>
    <source>
        <strain evidence="1 2">CCUG 34461</strain>
    </source>
</reference>
<name>A0A6I0DHY8_BRUAN</name>
<organism evidence="1 2">
    <name type="scientific">Brucella anthropi</name>
    <name type="common">Ochrobactrum anthropi</name>
    <dbReference type="NCBI Taxonomy" id="529"/>
    <lineage>
        <taxon>Bacteria</taxon>
        <taxon>Pseudomonadati</taxon>
        <taxon>Pseudomonadota</taxon>
        <taxon>Alphaproteobacteria</taxon>
        <taxon>Hyphomicrobiales</taxon>
        <taxon>Brucellaceae</taxon>
        <taxon>Brucella/Ochrobactrum group</taxon>
        <taxon>Brucella</taxon>
    </lineage>
</organism>
<comment type="caution">
    <text evidence="1">The sequence shown here is derived from an EMBL/GenBank/DDBJ whole genome shotgun (WGS) entry which is preliminary data.</text>
</comment>
<dbReference type="EMBL" id="WBWX01000014">
    <property type="protein sequence ID" value="KAB2791375.1"/>
    <property type="molecule type" value="Genomic_DNA"/>
</dbReference>
<accession>A0A6I0DHY8</accession>
<gene>
    <name evidence="1" type="ORF">F9L06_23440</name>
</gene>
<evidence type="ECO:0000313" key="2">
    <source>
        <dbReference type="Proteomes" id="UP000441102"/>
    </source>
</evidence>